<organism evidence="9 10">
    <name type="scientific">Trichomonascus ciferrii</name>
    <dbReference type="NCBI Taxonomy" id="44093"/>
    <lineage>
        <taxon>Eukaryota</taxon>
        <taxon>Fungi</taxon>
        <taxon>Dikarya</taxon>
        <taxon>Ascomycota</taxon>
        <taxon>Saccharomycotina</taxon>
        <taxon>Dipodascomycetes</taxon>
        <taxon>Dipodascales</taxon>
        <taxon>Trichomonascaceae</taxon>
        <taxon>Trichomonascus</taxon>
        <taxon>Trichomonascus ciferrii complex</taxon>
    </lineage>
</organism>
<dbReference type="SUPFAM" id="SSF53335">
    <property type="entry name" value="S-adenosyl-L-methionine-dependent methyltransferases"/>
    <property type="match status" value="1"/>
</dbReference>
<dbReference type="PANTHER" id="PTHR10920:SF18">
    <property type="entry name" value="RRNA METHYLTRANSFERASE 2, MITOCHONDRIAL"/>
    <property type="match status" value="1"/>
</dbReference>
<dbReference type="HAMAP" id="MF_01547">
    <property type="entry name" value="RNA_methyltr_E"/>
    <property type="match status" value="1"/>
</dbReference>
<dbReference type="VEuPathDB" id="FungiDB:TRICI_003659"/>
<dbReference type="PIRSF" id="PIRSF005461">
    <property type="entry name" value="23S_rRNA_mtase"/>
    <property type="match status" value="1"/>
</dbReference>
<keyword evidence="5 7" id="KW-0949">S-adenosyl-L-methionine</keyword>
<gene>
    <name evidence="9" type="ORF">TRICI_003659</name>
</gene>
<dbReference type="InterPro" id="IPR029063">
    <property type="entry name" value="SAM-dependent_MTases_sf"/>
</dbReference>
<evidence type="ECO:0000256" key="4">
    <source>
        <dbReference type="ARBA" id="ARBA00022679"/>
    </source>
</evidence>
<comment type="similarity">
    <text evidence="1">Belongs to the class I-like SAM-binding methyltransferase superfamily. RNA methyltransferase RlmE family.</text>
</comment>
<dbReference type="InterPro" id="IPR015507">
    <property type="entry name" value="rRNA-MeTfrase_E"/>
</dbReference>
<evidence type="ECO:0000256" key="6">
    <source>
        <dbReference type="ARBA" id="ARBA00041184"/>
    </source>
</evidence>
<evidence type="ECO:0000256" key="1">
    <source>
        <dbReference type="ARBA" id="ARBA00009258"/>
    </source>
</evidence>
<dbReference type="AlphaFoldDB" id="A0A642V3D9"/>
<evidence type="ECO:0000259" key="8">
    <source>
        <dbReference type="Pfam" id="PF01728"/>
    </source>
</evidence>
<dbReference type="PANTHER" id="PTHR10920">
    <property type="entry name" value="RIBOSOMAL RNA METHYLTRANSFERASE"/>
    <property type="match status" value="1"/>
</dbReference>
<name>A0A642V3D9_9ASCO</name>
<dbReference type="GO" id="GO:0005739">
    <property type="term" value="C:mitochondrion"/>
    <property type="evidence" value="ECO:0007669"/>
    <property type="project" value="TreeGrafter"/>
</dbReference>
<evidence type="ECO:0000256" key="2">
    <source>
        <dbReference type="ARBA" id="ARBA00022552"/>
    </source>
</evidence>
<feature type="active site" description="Proton acceptor" evidence="7">
    <location>
        <position position="264"/>
    </location>
</feature>
<keyword evidence="3" id="KW-0489">Methyltransferase</keyword>
<evidence type="ECO:0000256" key="7">
    <source>
        <dbReference type="PIRSR" id="PIRSR005461-1"/>
    </source>
</evidence>
<evidence type="ECO:0000313" key="10">
    <source>
        <dbReference type="Proteomes" id="UP000761534"/>
    </source>
</evidence>
<keyword evidence="4" id="KW-0808">Transferase</keyword>
<evidence type="ECO:0000256" key="5">
    <source>
        <dbReference type="ARBA" id="ARBA00022691"/>
    </source>
</evidence>
<keyword evidence="2" id="KW-0698">rRNA processing</keyword>
<keyword evidence="10" id="KW-1185">Reference proteome</keyword>
<accession>A0A642V3D9</accession>
<proteinExistence type="inferred from homology"/>
<dbReference type="GO" id="GO:0008650">
    <property type="term" value="F:rRNA (uridine-2'-O-)-methyltransferase activity"/>
    <property type="evidence" value="ECO:0007669"/>
    <property type="project" value="TreeGrafter"/>
</dbReference>
<dbReference type="Pfam" id="PF01728">
    <property type="entry name" value="FtsJ"/>
    <property type="match status" value="1"/>
</dbReference>
<dbReference type="InterPro" id="IPR050082">
    <property type="entry name" value="RNA_methyltr_RlmE"/>
</dbReference>
<dbReference type="Proteomes" id="UP000761534">
    <property type="component" value="Unassembled WGS sequence"/>
</dbReference>
<dbReference type="InterPro" id="IPR002877">
    <property type="entry name" value="RNA_MeTrfase_FtsJ_dom"/>
</dbReference>
<evidence type="ECO:0000256" key="3">
    <source>
        <dbReference type="ARBA" id="ARBA00022603"/>
    </source>
</evidence>
<sequence>MLIGGRTTRPLVESGKVVFSRVFFSANSYVLKGHSASSSRWLQRQGQDKFTKEAKVRNYLSRAAFKLLALNDRYKLFKPGQTVIDLGFAPGAWSQVAVEKTSPGGRVIGVDILNHPPPPGASAIQGNFLSYTVHERLRQMLQNPQLGRDPTAAKQELITDVDQEYPVDVVLSDMCAPLPQITGFTTRSINDPYIRMANTSGLAVRDHGNSVVSAQSPQKTAANSLLRKPSNSMGCLKWPRFDLCDAGLMFAIDTLRPGGSFVCKFFTGSEDKDLEERIKKVFKVVKREKPPASRKASKEMYLIGLNKVKDVTKESVFNY</sequence>
<dbReference type="Gene3D" id="3.40.50.150">
    <property type="entry name" value="Vaccinia Virus protein VP39"/>
    <property type="match status" value="1"/>
</dbReference>
<evidence type="ECO:0000313" key="9">
    <source>
        <dbReference type="EMBL" id="KAA8911973.1"/>
    </source>
</evidence>
<reference evidence="9" key="1">
    <citation type="journal article" date="2019" name="G3 (Bethesda)">
        <title>Genome Assemblies of Two Rare Opportunistic Yeast Pathogens: Diutina rugosa (syn. Candida rugosa) and Trichomonascus ciferrii (syn. Candida ciferrii).</title>
        <authorList>
            <person name="Mixao V."/>
            <person name="Saus E."/>
            <person name="Hansen A.P."/>
            <person name="Lass-Florl C."/>
            <person name="Gabaldon T."/>
        </authorList>
    </citation>
    <scope>NUCLEOTIDE SEQUENCE</scope>
    <source>
        <strain evidence="9">CBS 4856</strain>
    </source>
</reference>
<dbReference type="EMBL" id="SWFS01000267">
    <property type="protein sequence ID" value="KAA8911973.1"/>
    <property type="molecule type" value="Genomic_DNA"/>
</dbReference>
<protein>
    <recommendedName>
        <fullName evidence="6">rRNA methyltransferase 2, mitochondrial</fullName>
    </recommendedName>
</protein>
<comment type="caution">
    <text evidence="9">The sequence shown here is derived from an EMBL/GenBank/DDBJ whole genome shotgun (WGS) entry which is preliminary data.</text>
</comment>
<feature type="domain" description="Ribosomal RNA methyltransferase FtsJ" evidence="8">
    <location>
        <begin position="59"/>
        <end position="307"/>
    </location>
</feature>
<dbReference type="OrthoDB" id="20105at2759"/>